<dbReference type="EMBL" id="JARKIK010000004">
    <property type="protein sequence ID" value="KAK8752927.1"/>
    <property type="molecule type" value="Genomic_DNA"/>
</dbReference>
<proteinExistence type="predicted"/>
<accession>A0AAW0Y8J4</accession>
<name>A0AAW0Y8J4_CHEQU</name>
<keyword evidence="3" id="KW-1185">Reference proteome</keyword>
<evidence type="ECO:0000256" key="1">
    <source>
        <dbReference type="SAM" id="MobiDB-lite"/>
    </source>
</evidence>
<reference evidence="2 3" key="1">
    <citation type="journal article" date="2024" name="BMC Genomics">
        <title>Genome assembly of redclaw crayfish (Cherax quadricarinatus) provides insights into its immune adaptation and hypoxia tolerance.</title>
        <authorList>
            <person name="Liu Z."/>
            <person name="Zheng J."/>
            <person name="Li H."/>
            <person name="Fang K."/>
            <person name="Wang S."/>
            <person name="He J."/>
            <person name="Zhou D."/>
            <person name="Weng S."/>
            <person name="Chi M."/>
            <person name="Gu Z."/>
            <person name="He J."/>
            <person name="Li F."/>
            <person name="Wang M."/>
        </authorList>
    </citation>
    <scope>NUCLEOTIDE SEQUENCE [LARGE SCALE GENOMIC DNA]</scope>
    <source>
        <strain evidence="2">ZL_2023a</strain>
    </source>
</reference>
<gene>
    <name evidence="2" type="ORF">OTU49_008265</name>
</gene>
<sequence length="215" mass="24153">MTISPRKRTMVGRLKSPSKGRKRNSSDEWRPASNFSFSESSIGSRRFISTRTSAAATAARLKSKEGENQKRRQSIMMKRLDLSVSRISTSPASSVRKTRRQSMAPLASMKGRVQKNLEKTKLLMSAAEKSSPVNTLKPKLPLRKSLSTRHAASVPDMTKKDAVRDVSEVKLIKQTSVRSPVRQGYYTRYRSLRSSGSLHSEGNKKRKVELDVIDE</sequence>
<feature type="compositionally biased region" description="Basic residues" evidence="1">
    <location>
        <begin position="1"/>
        <end position="23"/>
    </location>
</feature>
<feature type="non-terminal residue" evidence="2">
    <location>
        <position position="215"/>
    </location>
</feature>
<dbReference type="Proteomes" id="UP001445076">
    <property type="component" value="Unassembled WGS sequence"/>
</dbReference>
<evidence type="ECO:0000313" key="3">
    <source>
        <dbReference type="Proteomes" id="UP001445076"/>
    </source>
</evidence>
<reference evidence="2" key="2">
    <citation type="submission" date="2024-01" db="EMBL/GenBank/DDBJ databases">
        <authorList>
            <person name="He J."/>
            <person name="Wang M."/>
            <person name="Zheng J."/>
            <person name="Liu Z."/>
        </authorList>
    </citation>
    <scope>NUCLEOTIDE SEQUENCE</scope>
    <source>
        <strain evidence="2">ZL_2023a</strain>
        <tissue evidence="2">Muscle</tissue>
    </source>
</reference>
<feature type="region of interest" description="Disordered" evidence="1">
    <location>
        <begin position="191"/>
        <end position="215"/>
    </location>
</feature>
<evidence type="ECO:0000313" key="2">
    <source>
        <dbReference type="EMBL" id="KAK8752927.1"/>
    </source>
</evidence>
<protein>
    <submittedName>
        <fullName evidence="2">Uncharacterized protein</fullName>
    </submittedName>
</protein>
<organism evidence="2 3">
    <name type="scientific">Cherax quadricarinatus</name>
    <name type="common">Australian red claw crayfish</name>
    <dbReference type="NCBI Taxonomy" id="27406"/>
    <lineage>
        <taxon>Eukaryota</taxon>
        <taxon>Metazoa</taxon>
        <taxon>Ecdysozoa</taxon>
        <taxon>Arthropoda</taxon>
        <taxon>Crustacea</taxon>
        <taxon>Multicrustacea</taxon>
        <taxon>Malacostraca</taxon>
        <taxon>Eumalacostraca</taxon>
        <taxon>Eucarida</taxon>
        <taxon>Decapoda</taxon>
        <taxon>Pleocyemata</taxon>
        <taxon>Astacidea</taxon>
        <taxon>Parastacoidea</taxon>
        <taxon>Parastacidae</taxon>
        <taxon>Cherax</taxon>
    </lineage>
</organism>
<comment type="caution">
    <text evidence="2">The sequence shown here is derived from an EMBL/GenBank/DDBJ whole genome shotgun (WGS) entry which is preliminary data.</text>
</comment>
<feature type="region of interest" description="Disordered" evidence="1">
    <location>
        <begin position="1"/>
        <end position="41"/>
    </location>
</feature>
<dbReference type="EMBL" id="JARKIK010000004">
    <property type="protein sequence ID" value="KAK8752926.1"/>
    <property type="molecule type" value="Genomic_DNA"/>
</dbReference>
<dbReference type="AlphaFoldDB" id="A0AAW0Y8J4"/>